<evidence type="ECO:0000313" key="2">
    <source>
        <dbReference type="EMBL" id="XBS69810.1"/>
    </source>
</evidence>
<proteinExistence type="predicted"/>
<feature type="compositionally biased region" description="Basic and acidic residues" evidence="1">
    <location>
        <begin position="354"/>
        <end position="363"/>
    </location>
</feature>
<dbReference type="AlphaFoldDB" id="A0AAU7Q9R3"/>
<protein>
    <recommendedName>
        <fullName evidence="3">Novel toxin 21 domain-containing protein</fullName>
    </recommendedName>
</protein>
<evidence type="ECO:0000256" key="1">
    <source>
        <dbReference type="SAM" id="MobiDB-lite"/>
    </source>
</evidence>
<organism evidence="2">
    <name type="scientific">Acerihabitans sp. KWT182</name>
    <dbReference type="NCBI Taxonomy" id="3157919"/>
    <lineage>
        <taxon>Bacteria</taxon>
        <taxon>Pseudomonadati</taxon>
        <taxon>Pseudomonadota</taxon>
        <taxon>Gammaproteobacteria</taxon>
        <taxon>Enterobacterales</taxon>
        <taxon>Pectobacteriaceae</taxon>
        <taxon>Acerihabitans</taxon>
    </lineage>
</organism>
<dbReference type="EMBL" id="CP157947">
    <property type="protein sequence ID" value="XBS69810.1"/>
    <property type="molecule type" value="Genomic_DNA"/>
</dbReference>
<evidence type="ECO:0008006" key="3">
    <source>
        <dbReference type="Google" id="ProtNLM"/>
    </source>
</evidence>
<feature type="region of interest" description="Disordered" evidence="1">
    <location>
        <begin position="53"/>
        <end position="91"/>
    </location>
</feature>
<sequence>MTGAAVNPGVLASTTARTLGAELAVAAGQILSAPVIAAGALFYSSKVGEGSDMQGRGNKPIIKPKPQIGDKTPAQTIKTPDSPKEIGAASNGIKPPLAAKPVFERASLDAHRQKLLRQTTAQAGVTPLASPVAGPFKQALTALDKAAAALQDAACLDNPLCVAKHLLGAEGIGSTETVPVADDLTGGKLENPLPIPDNKNVLISPDQRGEQGASHTGNVDGKPDTGGDATVTPIPAGPSRDDLIYLSNGKDNRLPIPEPIAANNGFIIESNAKHTPGAQGSRPNAGVEPRNSLDLFEHSIATRDPKIRLSIDNDGNIHRFFNTSKDGKGNFHWSGSSGDEKNALGNRELGNFNKEIRALEARK</sequence>
<feature type="region of interest" description="Disordered" evidence="1">
    <location>
        <begin position="334"/>
        <end position="363"/>
    </location>
</feature>
<accession>A0AAU7Q9R3</accession>
<reference evidence="2" key="1">
    <citation type="submission" date="2024-06" db="EMBL/GenBank/DDBJ databases">
        <authorList>
            <person name="Coelho C."/>
            <person name="Bento M."/>
            <person name="Garcia E."/>
            <person name="Camelo A."/>
            <person name="Brandao I."/>
            <person name="Espirito Santo C."/>
            <person name="Trovao J."/>
            <person name="Verissimo A."/>
            <person name="Costa J."/>
            <person name="Tiago I."/>
        </authorList>
    </citation>
    <scope>NUCLEOTIDE SEQUENCE</scope>
    <source>
        <strain evidence="2">KWT182</strain>
    </source>
</reference>
<gene>
    <name evidence="2" type="ORF">ABK905_26615</name>
</gene>
<feature type="region of interest" description="Disordered" evidence="1">
    <location>
        <begin position="202"/>
        <end position="241"/>
    </location>
</feature>
<name>A0AAU7Q9R3_9GAMM</name>